<dbReference type="GO" id="GO:0006412">
    <property type="term" value="P:translation"/>
    <property type="evidence" value="ECO:0007669"/>
    <property type="project" value="TreeGrafter"/>
</dbReference>
<accession>A0A8J2Z4N6</accession>
<dbReference type="OrthoDB" id="9805006at2"/>
<dbReference type="FunFam" id="3.30.300.70:FF:000001">
    <property type="entry name" value="Ribosome maturation factor RimP"/>
    <property type="match status" value="1"/>
</dbReference>
<dbReference type="RefSeq" id="WP_117002785.1">
    <property type="nucleotide sequence ID" value="NZ_BMJS01000015.1"/>
</dbReference>
<dbReference type="AlphaFoldDB" id="A0A8J2Z4N6"/>
<dbReference type="SUPFAM" id="SSF75420">
    <property type="entry name" value="YhbC-like, N-terminal domain"/>
    <property type="match status" value="1"/>
</dbReference>
<comment type="caution">
    <text evidence="6">The sequence shown here is derived from an EMBL/GenBank/DDBJ whole genome shotgun (WGS) entry which is preliminary data.</text>
</comment>
<dbReference type="Proteomes" id="UP000636949">
    <property type="component" value="Unassembled WGS sequence"/>
</dbReference>
<dbReference type="Pfam" id="PF17384">
    <property type="entry name" value="DUF150_C"/>
    <property type="match status" value="1"/>
</dbReference>
<proteinExistence type="inferred from homology"/>
<dbReference type="InterPro" id="IPR035956">
    <property type="entry name" value="RimP_N_sf"/>
</dbReference>
<dbReference type="Gene3D" id="3.30.300.70">
    <property type="entry name" value="RimP-like superfamily, N-terminal"/>
    <property type="match status" value="1"/>
</dbReference>
<evidence type="ECO:0000256" key="2">
    <source>
        <dbReference type="ARBA" id="ARBA00022517"/>
    </source>
</evidence>
<comment type="function">
    <text evidence="3">Required for maturation of 30S ribosomal subunits.</text>
</comment>
<evidence type="ECO:0000256" key="1">
    <source>
        <dbReference type="ARBA" id="ARBA00022490"/>
    </source>
</evidence>
<dbReference type="GO" id="GO:0000028">
    <property type="term" value="P:ribosomal small subunit assembly"/>
    <property type="evidence" value="ECO:0007669"/>
    <property type="project" value="TreeGrafter"/>
</dbReference>
<protein>
    <recommendedName>
        <fullName evidence="3">Ribosome maturation factor RimP</fullName>
    </recommendedName>
</protein>
<evidence type="ECO:0000259" key="5">
    <source>
        <dbReference type="Pfam" id="PF17384"/>
    </source>
</evidence>
<dbReference type="PANTHER" id="PTHR33867:SF1">
    <property type="entry name" value="RIBOSOME MATURATION FACTOR RIMP"/>
    <property type="match status" value="1"/>
</dbReference>
<keyword evidence="1 3" id="KW-0963">Cytoplasm</keyword>
<dbReference type="InterPro" id="IPR028998">
    <property type="entry name" value="RimP_C"/>
</dbReference>
<reference evidence="6" key="2">
    <citation type="submission" date="2020-09" db="EMBL/GenBank/DDBJ databases">
        <authorList>
            <person name="Sun Q."/>
            <person name="Zhou Y."/>
        </authorList>
    </citation>
    <scope>NUCLEOTIDE SEQUENCE</scope>
    <source>
        <strain evidence="6">CGMCC 1.15758</strain>
    </source>
</reference>
<evidence type="ECO:0000256" key="3">
    <source>
        <dbReference type="HAMAP-Rule" id="MF_01077"/>
    </source>
</evidence>
<reference evidence="6" key="1">
    <citation type="journal article" date="2014" name="Int. J. Syst. Evol. Microbiol.">
        <title>Complete genome sequence of Corynebacterium casei LMG S-19264T (=DSM 44701T), isolated from a smear-ripened cheese.</title>
        <authorList>
            <consortium name="US DOE Joint Genome Institute (JGI-PGF)"/>
            <person name="Walter F."/>
            <person name="Albersmeier A."/>
            <person name="Kalinowski J."/>
            <person name="Ruckert C."/>
        </authorList>
    </citation>
    <scope>NUCLEOTIDE SEQUENCE</scope>
    <source>
        <strain evidence="6">CGMCC 1.15758</strain>
    </source>
</reference>
<dbReference type="GO" id="GO:0005829">
    <property type="term" value="C:cytosol"/>
    <property type="evidence" value="ECO:0007669"/>
    <property type="project" value="TreeGrafter"/>
</dbReference>
<dbReference type="InterPro" id="IPR003728">
    <property type="entry name" value="Ribosome_maturation_RimP"/>
</dbReference>
<dbReference type="Gene3D" id="2.30.30.180">
    <property type="entry name" value="Ribosome maturation factor RimP, C-terminal domain"/>
    <property type="match status" value="1"/>
</dbReference>
<dbReference type="Pfam" id="PF02576">
    <property type="entry name" value="RimP_N"/>
    <property type="match status" value="1"/>
</dbReference>
<evidence type="ECO:0000259" key="4">
    <source>
        <dbReference type="Pfam" id="PF02576"/>
    </source>
</evidence>
<dbReference type="EMBL" id="BMJS01000015">
    <property type="protein sequence ID" value="GGF98740.1"/>
    <property type="molecule type" value="Genomic_DNA"/>
</dbReference>
<feature type="domain" description="Ribosome maturation factor RimP C-terminal" evidence="5">
    <location>
        <begin position="98"/>
        <end position="154"/>
    </location>
</feature>
<dbReference type="InterPro" id="IPR036847">
    <property type="entry name" value="RimP_C_sf"/>
</dbReference>
<dbReference type="HAMAP" id="MF_01077">
    <property type="entry name" value="RimP"/>
    <property type="match status" value="1"/>
</dbReference>
<feature type="domain" description="Ribosome maturation factor RimP N-terminal" evidence="4">
    <location>
        <begin position="9"/>
        <end position="83"/>
    </location>
</feature>
<evidence type="ECO:0000313" key="6">
    <source>
        <dbReference type="EMBL" id="GGF98740.1"/>
    </source>
</evidence>
<dbReference type="NCBIfam" id="NF000927">
    <property type="entry name" value="PRK00092.1-1"/>
    <property type="match status" value="1"/>
</dbReference>
<evidence type="ECO:0000313" key="7">
    <source>
        <dbReference type="Proteomes" id="UP000636949"/>
    </source>
</evidence>
<keyword evidence="7" id="KW-1185">Reference proteome</keyword>
<dbReference type="PANTHER" id="PTHR33867">
    <property type="entry name" value="RIBOSOME MATURATION FACTOR RIMP"/>
    <property type="match status" value="1"/>
</dbReference>
<sequence>MLVDQLKALIAPEVESLGFILWGIEMDAYSADTGSMTLRIFIDHEEGISIDDCQEVSRAVGAILDVEDPISGAYSLEVSSPGVNRRVFNALQAKALEGFEVKVQLHQATENNRRRFKGVIISVDNDDVLVKTEEDEEIRFDFHNVDKMRVVPKF</sequence>
<dbReference type="CDD" id="cd01734">
    <property type="entry name" value="YlxS_C"/>
    <property type="match status" value="1"/>
</dbReference>
<comment type="subcellular location">
    <subcellularLocation>
        <location evidence="3">Cytoplasm</location>
    </subcellularLocation>
</comment>
<dbReference type="InterPro" id="IPR028989">
    <property type="entry name" value="RimP_N"/>
</dbReference>
<organism evidence="6 7">
    <name type="scientific">Cysteiniphilum litorale</name>
    <dbReference type="NCBI Taxonomy" id="2056700"/>
    <lineage>
        <taxon>Bacteria</taxon>
        <taxon>Pseudomonadati</taxon>
        <taxon>Pseudomonadota</taxon>
        <taxon>Gammaproteobacteria</taxon>
        <taxon>Thiotrichales</taxon>
        <taxon>Fastidiosibacteraceae</taxon>
        <taxon>Cysteiniphilum</taxon>
    </lineage>
</organism>
<name>A0A8J2Z4N6_9GAMM</name>
<comment type="similarity">
    <text evidence="3">Belongs to the RimP family.</text>
</comment>
<keyword evidence="2 3" id="KW-0690">Ribosome biogenesis</keyword>
<gene>
    <name evidence="3 6" type="primary">rimP</name>
    <name evidence="6" type="ORF">GCM10010995_15000</name>
</gene>
<dbReference type="SUPFAM" id="SSF74942">
    <property type="entry name" value="YhbC-like, C-terminal domain"/>
    <property type="match status" value="1"/>
</dbReference>